<reference evidence="1" key="1">
    <citation type="submission" date="2013-11" db="EMBL/GenBank/DDBJ databases">
        <title>Microbial diversity, functional groups and degradation webs in Northern and Southern Mediterranean and Red Sea marine crude oil polluted sites.</title>
        <authorList>
            <person name="Daffonchio D."/>
            <person name="Mapelli F."/>
            <person name="Ferrer M."/>
            <person name="Richter M."/>
            <person name="Cherif A."/>
            <person name="Malkawi H.I."/>
            <person name="Yakimov M.M."/>
            <person name="Abdel-Fattah Y.R."/>
            <person name="Blaghen M."/>
            <person name="Golyshin P.N."/>
            <person name="Kalogerakis N."/>
            <person name="Boon N."/>
            <person name="Magagnini M."/>
            <person name="Fava F."/>
        </authorList>
    </citation>
    <scope>NUCLEOTIDE SEQUENCE</scope>
</reference>
<organism evidence="1">
    <name type="scientific">marine sediment metagenome</name>
    <dbReference type="NCBI Taxonomy" id="412755"/>
    <lineage>
        <taxon>unclassified sequences</taxon>
        <taxon>metagenomes</taxon>
        <taxon>ecological metagenomes</taxon>
    </lineage>
</organism>
<evidence type="ECO:0000313" key="1">
    <source>
        <dbReference type="EMBL" id="KTF05728.1"/>
    </source>
</evidence>
<proteinExistence type="predicted"/>
<dbReference type="EMBL" id="AYSL01001608">
    <property type="protein sequence ID" value="KTF05728.1"/>
    <property type="molecule type" value="Genomic_DNA"/>
</dbReference>
<feature type="non-terminal residue" evidence="1">
    <location>
        <position position="26"/>
    </location>
</feature>
<protein>
    <submittedName>
        <fullName evidence="1">Uncharacterized protein</fullName>
    </submittedName>
</protein>
<name>A0A1B6NQZ8_9ZZZZ</name>
<dbReference type="AlphaFoldDB" id="A0A1B6NQZ8"/>
<gene>
    <name evidence="1" type="ORF">MGSAQ_002776</name>
</gene>
<comment type="caution">
    <text evidence="1">The sequence shown here is derived from an EMBL/GenBank/DDBJ whole genome shotgun (WGS) entry which is preliminary data.</text>
</comment>
<sequence length="26" mass="3065">MDLNKLMQMAIEHQQQQEASKLQHNA</sequence>
<accession>A0A1B6NQZ8</accession>